<accession>A0A4R3HQA7</accession>
<keyword evidence="1" id="KW-0812">Transmembrane</keyword>
<protein>
    <submittedName>
        <fullName evidence="2">Uncharacterized protein</fullName>
    </submittedName>
</protein>
<keyword evidence="3" id="KW-1185">Reference proteome</keyword>
<dbReference type="EMBL" id="SLZQ01000019">
    <property type="protein sequence ID" value="TCS32922.1"/>
    <property type="molecule type" value="Genomic_DNA"/>
</dbReference>
<comment type="caution">
    <text evidence="2">The sequence shown here is derived from an EMBL/GenBank/DDBJ whole genome shotgun (WGS) entry which is preliminary data.</text>
</comment>
<evidence type="ECO:0000313" key="2">
    <source>
        <dbReference type="EMBL" id="TCS32922.1"/>
    </source>
</evidence>
<reference evidence="2 3" key="1">
    <citation type="submission" date="2019-03" db="EMBL/GenBank/DDBJ databases">
        <title>Genomic Encyclopedia of Type Strains, Phase IV (KMG-IV): sequencing the most valuable type-strain genomes for metagenomic binning, comparative biology and taxonomic classification.</title>
        <authorList>
            <person name="Goeker M."/>
        </authorList>
    </citation>
    <scope>NUCLEOTIDE SEQUENCE [LARGE SCALE GENOMIC DNA]</scope>
    <source>
        <strain evidence="2 3">DSM 7445</strain>
    </source>
</reference>
<keyword evidence="1" id="KW-1133">Transmembrane helix</keyword>
<dbReference type="Proteomes" id="UP000295382">
    <property type="component" value="Unassembled WGS sequence"/>
</dbReference>
<dbReference type="RefSeq" id="WP_132260364.1">
    <property type="nucleotide sequence ID" value="NZ_SLZQ01000019.1"/>
</dbReference>
<proteinExistence type="predicted"/>
<sequence length="252" mass="29232">MNKSQYKRLCLVLLAPLLFAGFISSNTFLRSERNHWLLCEGISGEQEFCRRGTYTDHGDFYDSIKKKYPAWFLVEFPFHEKAVKLEVQVRQRVAFADEIIGTEPSFGYKEKAAYMDQMVGRKALISLGIIKDAKSEFVEALPEVFLACNYLSMDNKEPRVYMAHCKGEGWIGAITFKASAETELMLQGIKNQYYKELDDLEFNFWIDRISAWLIYVVLFLILSLIVYLIRTSINYVRFGSKKNIRTTELASK</sequence>
<keyword evidence="1" id="KW-0472">Membrane</keyword>
<dbReference type="AlphaFoldDB" id="A0A4R3HQA7"/>
<gene>
    <name evidence="2" type="ORF">EDC30_11933</name>
</gene>
<name>A0A4R3HQA7_PAULE</name>
<organism evidence="2 3">
    <name type="scientific">Paucimonas lemoignei</name>
    <name type="common">Pseudomonas lemoignei</name>
    <dbReference type="NCBI Taxonomy" id="29443"/>
    <lineage>
        <taxon>Bacteria</taxon>
        <taxon>Pseudomonadati</taxon>
        <taxon>Pseudomonadota</taxon>
        <taxon>Betaproteobacteria</taxon>
        <taxon>Burkholderiales</taxon>
        <taxon>Burkholderiaceae</taxon>
        <taxon>Paucimonas</taxon>
    </lineage>
</organism>
<evidence type="ECO:0000256" key="1">
    <source>
        <dbReference type="SAM" id="Phobius"/>
    </source>
</evidence>
<feature type="transmembrane region" description="Helical" evidence="1">
    <location>
        <begin position="209"/>
        <end position="229"/>
    </location>
</feature>
<evidence type="ECO:0000313" key="3">
    <source>
        <dbReference type="Proteomes" id="UP000295382"/>
    </source>
</evidence>